<dbReference type="EMBL" id="BJMM01000003">
    <property type="protein sequence ID" value="GEB48468.1"/>
    <property type="molecule type" value="Genomic_DNA"/>
</dbReference>
<accession>A0A4Y3QVL4</accession>
<evidence type="ECO:0000313" key="4">
    <source>
        <dbReference type="Proteomes" id="UP000319210"/>
    </source>
</evidence>
<name>A0A4Y3QVL4_STRCI</name>
<dbReference type="GO" id="GO:0051213">
    <property type="term" value="F:dioxygenase activity"/>
    <property type="evidence" value="ECO:0007669"/>
    <property type="project" value="UniProtKB-KW"/>
</dbReference>
<feature type="compositionally biased region" description="Low complexity" evidence="1">
    <location>
        <begin position="1"/>
        <end position="17"/>
    </location>
</feature>
<sequence length="653" mass="68006">MGTGRNTGRNTGTGRETAQGTHAPGSRHRTLATVCLPGALEEKLRAASGAGFDGVELFEPDLLGCALAPEHVRAFCGALGLAVDLYQPLGDFDSRDPARFADNLRRATAKSELTARLGCDTLLVCSSTAPDAAEETDRIAEQLHQLAARAADSGLRVAYEALAWGRHVNTWQRAWEIVRAAGHPALGLCLDSFHALTSRTGDTSGIRHIDPERLFFVQLADAPRPEEGLRRWSRHHRLLPGQGELDVAGFLAEADAAGYRGPLSLEVFNDVFRQGSGVQLARDAMRSLLAVGDAAYVGHPGRAADAGEGPQRGGRTVPAAPEPVGHGCTVLAVDDRAGPRAAAVLRALGFSHTAAHRTEPLRLFEQGAARVLLDGSGGGAAPHTAAGARLVACELTSAAPEAALARARALLAPVAAAGRPEDAGEPASVVAPGGLLVRFRSTADAERLPDGFVPAEEGPVPSAGLTRTDHLGFALPFDRFDAAVLFWRTVPGLVPQPPTEAATPAGPLTGRVLAAPGRGPAGVRLALQSIRRGPGAGSAAPYGFQRVAFASDDIFATAVALRRAGAPVLPVPVNHHDDLDARLGLPPALSSALRDHAVLYERDAAGAYFRLCTPALGGRVSLEVVQRVGEYRGCGAAQDPVVTAALLRYGALV</sequence>
<dbReference type="Gene3D" id="3.10.180.10">
    <property type="entry name" value="2,3-Dihydroxybiphenyl 1,2-Dioxygenase, domain 1"/>
    <property type="match status" value="2"/>
</dbReference>
<evidence type="ECO:0000256" key="1">
    <source>
        <dbReference type="SAM" id="MobiDB-lite"/>
    </source>
</evidence>
<dbReference type="SUPFAM" id="SSF51658">
    <property type="entry name" value="Xylose isomerase-like"/>
    <property type="match status" value="1"/>
</dbReference>
<feature type="region of interest" description="Disordered" evidence="1">
    <location>
        <begin position="1"/>
        <end position="27"/>
    </location>
</feature>
<dbReference type="SUPFAM" id="SSF54593">
    <property type="entry name" value="Glyoxalase/Bleomycin resistance protein/Dihydroxybiphenyl dioxygenase"/>
    <property type="match status" value="1"/>
</dbReference>
<keyword evidence="3" id="KW-0560">Oxidoreductase</keyword>
<organism evidence="3 4">
    <name type="scientific">Streptomyces cacaoi</name>
    <dbReference type="NCBI Taxonomy" id="1898"/>
    <lineage>
        <taxon>Bacteria</taxon>
        <taxon>Bacillati</taxon>
        <taxon>Actinomycetota</taxon>
        <taxon>Actinomycetes</taxon>
        <taxon>Kitasatosporales</taxon>
        <taxon>Streptomycetaceae</taxon>
        <taxon>Streptomyces</taxon>
    </lineage>
</organism>
<dbReference type="PANTHER" id="PTHR12110:SF21">
    <property type="entry name" value="XYLOSE ISOMERASE-LIKE TIM BARREL DOMAIN-CONTAINING PROTEIN"/>
    <property type="match status" value="1"/>
</dbReference>
<dbReference type="InterPro" id="IPR029068">
    <property type="entry name" value="Glyas_Bleomycin-R_OHBP_Dase"/>
</dbReference>
<keyword evidence="4" id="KW-1185">Reference proteome</keyword>
<feature type="region of interest" description="Disordered" evidence="1">
    <location>
        <begin position="302"/>
        <end position="321"/>
    </location>
</feature>
<dbReference type="OrthoDB" id="9780241at2"/>
<comment type="caution">
    <text evidence="3">The sequence shown here is derived from an EMBL/GenBank/DDBJ whole genome shotgun (WGS) entry which is preliminary data.</text>
</comment>
<evidence type="ECO:0000259" key="2">
    <source>
        <dbReference type="PROSITE" id="PS51819"/>
    </source>
</evidence>
<feature type="domain" description="VOC" evidence="2">
    <location>
        <begin position="467"/>
        <end position="614"/>
    </location>
</feature>
<gene>
    <name evidence="3" type="ORF">SCA03_10190</name>
</gene>
<dbReference type="Gene3D" id="3.20.20.150">
    <property type="entry name" value="Divalent-metal-dependent TIM barrel enzymes"/>
    <property type="match status" value="1"/>
</dbReference>
<dbReference type="PANTHER" id="PTHR12110">
    <property type="entry name" value="HYDROXYPYRUVATE ISOMERASE"/>
    <property type="match status" value="1"/>
</dbReference>
<reference evidence="3 4" key="1">
    <citation type="submission" date="2019-06" db="EMBL/GenBank/DDBJ databases">
        <title>Whole genome shotgun sequence of Streptomyces cacaoi subsp. cacaoi NBRC 12748.</title>
        <authorList>
            <person name="Hosoyama A."/>
            <person name="Uohara A."/>
            <person name="Ohji S."/>
            <person name="Ichikawa N."/>
        </authorList>
    </citation>
    <scope>NUCLEOTIDE SEQUENCE [LARGE SCALE GENOMIC DNA]</scope>
    <source>
        <strain evidence="3 4">NBRC 12748</strain>
    </source>
</reference>
<dbReference type="PROSITE" id="PS51819">
    <property type="entry name" value="VOC"/>
    <property type="match status" value="1"/>
</dbReference>
<dbReference type="InterPro" id="IPR036237">
    <property type="entry name" value="Xyl_isomerase-like_sf"/>
</dbReference>
<dbReference type="InterPro" id="IPR050312">
    <property type="entry name" value="IolE/XylAMocC-like"/>
</dbReference>
<keyword evidence="3" id="KW-0670">Pyruvate</keyword>
<proteinExistence type="predicted"/>
<dbReference type="Pfam" id="PF01261">
    <property type="entry name" value="AP_endonuc_2"/>
    <property type="match status" value="1"/>
</dbReference>
<dbReference type="AlphaFoldDB" id="A0A4Y3QVL4"/>
<protein>
    <submittedName>
        <fullName evidence="3">4-hydroxyphenylpyruvate dioxygenase</fullName>
    </submittedName>
</protein>
<dbReference type="Proteomes" id="UP000319210">
    <property type="component" value="Unassembled WGS sequence"/>
</dbReference>
<dbReference type="InterPro" id="IPR013022">
    <property type="entry name" value="Xyl_isomerase-like_TIM-brl"/>
</dbReference>
<dbReference type="RefSeq" id="WP_086815629.1">
    <property type="nucleotide sequence ID" value="NZ_BJMM01000003.1"/>
</dbReference>
<dbReference type="InterPro" id="IPR037523">
    <property type="entry name" value="VOC_core"/>
</dbReference>
<evidence type="ECO:0000313" key="3">
    <source>
        <dbReference type="EMBL" id="GEB48468.1"/>
    </source>
</evidence>
<keyword evidence="3" id="KW-0223">Dioxygenase</keyword>